<organism evidence="1 2">
    <name type="scientific">Roseibacillus persicicus</name>
    <dbReference type="NCBI Taxonomy" id="454148"/>
    <lineage>
        <taxon>Bacteria</taxon>
        <taxon>Pseudomonadati</taxon>
        <taxon>Verrucomicrobiota</taxon>
        <taxon>Verrucomicrobiia</taxon>
        <taxon>Verrucomicrobiales</taxon>
        <taxon>Verrucomicrobiaceae</taxon>
        <taxon>Roseibacillus</taxon>
    </lineage>
</organism>
<name>A0A918TY23_9BACT</name>
<dbReference type="AlphaFoldDB" id="A0A918TY23"/>
<sequence length="208" mass="23426">MANELISPKPAVGSLTVHRQSAQTAGFEFIPLPFIDDWLINRERRNLVRKILQQRGIQYDAKSVKILSGSGTSLFGKLGGMAKGLVLKPIIKLYRSVLFWLTIRRAVLTFAETYFLARFLSKPEVIPDGTTLNQAEAKRLADLYRSVVTKLDRRLATEGTKHLWEFMRKKKTEDHNSVSSQEVADAIEKEAPGILADFDRRVTAALQA</sequence>
<proteinExistence type="predicted"/>
<keyword evidence="2" id="KW-1185">Reference proteome</keyword>
<dbReference type="Proteomes" id="UP000644507">
    <property type="component" value="Unassembled WGS sequence"/>
</dbReference>
<dbReference type="EMBL" id="BMXI01000023">
    <property type="protein sequence ID" value="GHC67250.1"/>
    <property type="molecule type" value="Genomic_DNA"/>
</dbReference>
<reference evidence="1" key="2">
    <citation type="submission" date="2020-09" db="EMBL/GenBank/DDBJ databases">
        <authorList>
            <person name="Sun Q."/>
            <person name="Kim S."/>
        </authorList>
    </citation>
    <scope>NUCLEOTIDE SEQUENCE</scope>
    <source>
        <strain evidence="1">KCTC 12988</strain>
    </source>
</reference>
<evidence type="ECO:0000313" key="1">
    <source>
        <dbReference type="EMBL" id="GHC67250.1"/>
    </source>
</evidence>
<accession>A0A918TY23</accession>
<protein>
    <submittedName>
        <fullName evidence="1">Uncharacterized protein</fullName>
    </submittedName>
</protein>
<comment type="caution">
    <text evidence="1">The sequence shown here is derived from an EMBL/GenBank/DDBJ whole genome shotgun (WGS) entry which is preliminary data.</text>
</comment>
<dbReference type="RefSeq" id="WP_189574262.1">
    <property type="nucleotide sequence ID" value="NZ_BMXI01000023.1"/>
</dbReference>
<reference evidence="1" key="1">
    <citation type="journal article" date="2014" name="Int. J. Syst. Evol. Microbiol.">
        <title>Complete genome sequence of Corynebacterium casei LMG S-19264T (=DSM 44701T), isolated from a smear-ripened cheese.</title>
        <authorList>
            <consortium name="US DOE Joint Genome Institute (JGI-PGF)"/>
            <person name="Walter F."/>
            <person name="Albersmeier A."/>
            <person name="Kalinowski J."/>
            <person name="Ruckert C."/>
        </authorList>
    </citation>
    <scope>NUCLEOTIDE SEQUENCE</scope>
    <source>
        <strain evidence="1">KCTC 12988</strain>
    </source>
</reference>
<evidence type="ECO:0000313" key="2">
    <source>
        <dbReference type="Proteomes" id="UP000644507"/>
    </source>
</evidence>
<gene>
    <name evidence="1" type="ORF">GCM10007100_39130</name>
</gene>